<keyword evidence="1" id="KW-0732">Signal</keyword>
<protein>
    <recommendedName>
        <fullName evidence="4">Sel1 repeat family protein</fullName>
    </recommendedName>
</protein>
<feature type="chain" id="PRO_5036962284" description="Sel1 repeat family protein" evidence="1">
    <location>
        <begin position="24"/>
        <end position="98"/>
    </location>
</feature>
<sequence>MNKRFKLNFIWLFCLFLALPSWAKLTPEQEQNKQKGILLFNQSRPNDNIEKLLLIAAEADDIEAMVYLGIVYIEQGKQGDPESMYIYYKFTGDLNWLI</sequence>
<dbReference type="KEGG" id="eaz:JHT90_11460"/>
<organism evidence="2 3">
    <name type="scientific">Entomomonas asaccharolytica</name>
    <dbReference type="NCBI Taxonomy" id="2785331"/>
    <lineage>
        <taxon>Bacteria</taxon>
        <taxon>Pseudomonadati</taxon>
        <taxon>Pseudomonadota</taxon>
        <taxon>Gammaproteobacteria</taxon>
        <taxon>Pseudomonadales</taxon>
        <taxon>Pseudomonadaceae</taxon>
        <taxon>Entomomonas</taxon>
    </lineage>
</organism>
<gene>
    <name evidence="2" type="ORF">JHT90_11460</name>
</gene>
<name>A0A974NE96_9GAMM</name>
<dbReference type="EMBL" id="CP067393">
    <property type="protein sequence ID" value="QQP85000.1"/>
    <property type="molecule type" value="Genomic_DNA"/>
</dbReference>
<reference evidence="2 3" key="1">
    <citation type="submission" date="2021-01" db="EMBL/GenBank/DDBJ databases">
        <title>Entomomonas sp. F2A isolated from a house cricket (Acheta domesticus).</title>
        <authorList>
            <person name="Spergser J."/>
            <person name="Busse H.-J."/>
        </authorList>
    </citation>
    <scope>NUCLEOTIDE SEQUENCE [LARGE SCALE GENOMIC DNA]</scope>
    <source>
        <strain evidence="2 3">F2A</strain>
    </source>
</reference>
<dbReference type="AlphaFoldDB" id="A0A974NE96"/>
<proteinExistence type="predicted"/>
<dbReference type="RefSeq" id="WP_201091071.1">
    <property type="nucleotide sequence ID" value="NZ_CP067393.1"/>
</dbReference>
<evidence type="ECO:0000313" key="3">
    <source>
        <dbReference type="Proteomes" id="UP000595278"/>
    </source>
</evidence>
<keyword evidence="3" id="KW-1185">Reference proteome</keyword>
<evidence type="ECO:0000313" key="2">
    <source>
        <dbReference type="EMBL" id="QQP85000.1"/>
    </source>
</evidence>
<feature type="signal peptide" evidence="1">
    <location>
        <begin position="1"/>
        <end position="23"/>
    </location>
</feature>
<evidence type="ECO:0008006" key="4">
    <source>
        <dbReference type="Google" id="ProtNLM"/>
    </source>
</evidence>
<evidence type="ECO:0000256" key="1">
    <source>
        <dbReference type="SAM" id="SignalP"/>
    </source>
</evidence>
<dbReference type="Proteomes" id="UP000595278">
    <property type="component" value="Chromosome"/>
</dbReference>
<accession>A0A974NE96</accession>